<reference evidence="1 2" key="1">
    <citation type="submission" date="2016-07" db="EMBL/GenBank/DDBJ databases">
        <title>Revisiting the taxonomy of the Elizabethkingia Genus using Whole-Genome Sequencing, Optical Mapping, and MALDI-TOF, along with proposal of three novel Elizabethkingia species: Elizabethkingia bruuniana sp. nov., Elizabethkingia ursingii sp. nov., and Elizabethkingia occulta sp. nov.</title>
        <authorList>
            <person name="Nicholson A.C."/>
        </authorList>
    </citation>
    <scope>NUCLEOTIDE SEQUENCE [LARGE SCALE GENOMIC DNA]</scope>
    <source>
        <strain evidence="1 2">F3201</strain>
    </source>
</reference>
<dbReference type="Proteomes" id="UP000190848">
    <property type="component" value="Chromosome"/>
</dbReference>
<organism evidence="1 2">
    <name type="scientific">Elizabethkingia anophelis</name>
    <dbReference type="NCBI Taxonomy" id="1117645"/>
    <lineage>
        <taxon>Bacteria</taxon>
        <taxon>Pseudomonadati</taxon>
        <taxon>Bacteroidota</taxon>
        <taxon>Flavobacteriia</taxon>
        <taxon>Flavobacteriales</taxon>
        <taxon>Weeksellaceae</taxon>
        <taxon>Elizabethkingia</taxon>
    </lineage>
</organism>
<dbReference type="AlphaFoldDB" id="A0AAU8VC11"/>
<protein>
    <recommendedName>
        <fullName evidence="3">Lipoprotein</fullName>
    </recommendedName>
</protein>
<sequence length="143" mass="16397">MLNFLKTGFVIVYMSICFIGCSDIDKRDNITYGYLTATHVEAIEIKPAGELSKLQVTYSTNNTCQSFTQFRILKNMNNITNVGVIGSQIYGKQCTDKKEEKKHEFNFRPPQAGEYTWKFWAGRNNDQSSKYVEVTVKVPEKSK</sequence>
<evidence type="ECO:0000313" key="1">
    <source>
        <dbReference type="EMBL" id="AQX00181.1"/>
    </source>
</evidence>
<dbReference type="RefSeq" id="WP_034848006.1">
    <property type="nucleotide sequence ID" value="NZ_CBYF010000038.1"/>
</dbReference>
<evidence type="ECO:0008006" key="3">
    <source>
        <dbReference type="Google" id="ProtNLM"/>
    </source>
</evidence>
<name>A0AAU8VC11_9FLAO</name>
<dbReference type="EMBL" id="CP016374">
    <property type="protein sequence ID" value="AQX00181.1"/>
    <property type="molecule type" value="Genomic_DNA"/>
</dbReference>
<accession>A0AAU8VC11</accession>
<evidence type="ECO:0000313" key="2">
    <source>
        <dbReference type="Proteomes" id="UP000190848"/>
    </source>
</evidence>
<proteinExistence type="predicted"/>
<gene>
    <name evidence="1" type="ORF">BBD32_01220</name>
</gene>